<comment type="caution">
    <text evidence="5">The sequence shown here is derived from an EMBL/GenBank/DDBJ whole genome shotgun (WGS) entry which is preliminary data.</text>
</comment>
<dbReference type="GO" id="GO:0006606">
    <property type="term" value="P:protein import into nucleus"/>
    <property type="evidence" value="ECO:0007669"/>
    <property type="project" value="TreeGrafter"/>
</dbReference>
<comment type="subcellular location">
    <subcellularLocation>
        <location evidence="1">Nucleus</location>
    </subcellularLocation>
</comment>
<dbReference type="InterPro" id="IPR039462">
    <property type="entry name" value="Nup159/Nup146_N"/>
</dbReference>
<dbReference type="Pfam" id="PF16755">
    <property type="entry name" value="Beta-prop_NUP159_NUP214"/>
    <property type="match status" value="1"/>
</dbReference>
<accession>A0A8J5C0F8</accession>
<dbReference type="GO" id="GO:0005643">
    <property type="term" value="C:nuclear pore"/>
    <property type="evidence" value="ECO:0007669"/>
    <property type="project" value="TreeGrafter"/>
</dbReference>
<organism evidence="5 6">
    <name type="scientific">Chionoecetes opilio</name>
    <name type="common">Atlantic snow crab</name>
    <name type="synonym">Cancer opilio</name>
    <dbReference type="NCBI Taxonomy" id="41210"/>
    <lineage>
        <taxon>Eukaryota</taxon>
        <taxon>Metazoa</taxon>
        <taxon>Ecdysozoa</taxon>
        <taxon>Arthropoda</taxon>
        <taxon>Crustacea</taxon>
        <taxon>Multicrustacea</taxon>
        <taxon>Malacostraca</taxon>
        <taxon>Eumalacostraca</taxon>
        <taxon>Eucarida</taxon>
        <taxon>Decapoda</taxon>
        <taxon>Pleocyemata</taxon>
        <taxon>Brachyura</taxon>
        <taxon>Eubrachyura</taxon>
        <taxon>Majoidea</taxon>
        <taxon>Majidae</taxon>
        <taxon>Chionoecetes</taxon>
    </lineage>
</organism>
<protein>
    <submittedName>
        <fullName evidence="5">Nuclear pore complex protein Nup214</fullName>
    </submittedName>
</protein>
<sequence>MSLCIATVPLPCVQCGEQTPLVSVALTGAGGRVHALAWNPMDPGSVAVALSPSSLTLLTLKENQVEAKAENVAARALGWSPKGKQLTVGLQDGSLKLFKPDLTAVRVIQRPPMDEAGAVLSITWFTNTEFFIGYKSSFEDGTHGR</sequence>
<dbReference type="SUPFAM" id="SSF117289">
    <property type="entry name" value="Nucleoporin domain"/>
    <property type="match status" value="1"/>
</dbReference>
<dbReference type="Gene3D" id="2.130.10.10">
    <property type="entry name" value="YVTN repeat-like/Quinoprotein amine dehydrogenase"/>
    <property type="match status" value="1"/>
</dbReference>
<dbReference type="Proteomes" id="UP000770661">
    <property type="component" value="Unassembled WGS sequence"/>
</dbReference>
<dbReference type="OrthoDB" id="248320at2759"/>
<gene>
    <name evidence="5" type="primary">Nup214</name>
    <name evidence="5" type="ORF">GWK47_001659</name>
</gene>
<feature type="domain" description="Nucleoporin Nup159/Nup146 N-terminal" evidence="4">
    <location>
        <begin position="17"/>
        <end position="137"/>
    </location>
</feature>
<evidence type="ECO:0000256" key="1">
    <source>
        <dbReference type="ARBA" id="ARBA00004123"/>
    </source>
</evidence>
<proteinExistence type="predicted"/>
<dbReference type="InterPro" id="IPR015943">
    <property type="entry name" value="WD40/YVTN_repeat-like_dom_sf"/>
</dbReference>
<dbReference type="PANTHER" id="PTHR23193">
    <property type="entry name" value="NUCLEAR PORE COMPLEX PROTEIN NUP"/>
    <property type="match status" value="1"/>
</dbReference>
<evidence type="ECO:0000313" key="6">
    <source>
        <dbReference type="Proteomes" id="UP000770661"/>
    </source>
</evidence>
<dbReference type="AlphaFoldDB" id="A0A8J5C0F8"/>
<evidence type="ECO:0000313" key="5">
    <source>
        <dbReference type="EMBL" id="KAG0714243.1"/>
    </source>
</evidence>
<keyword evidence="3" id="KW-0539">Nucleus</keyword>
<keyword evidence="6" id="KW-1185">Reference proteome</keyword>
<reference evidence="5" key="1">
    <citation type="submission" date="2020-07" db="EMBL/GenBank/DDBJ databases">
        <title>The High-quality genome of the commercially important snow crab, Chionoecetes opilio.</title>
        <authorList>
            <person name="Jeong J.-H."/>
            <person name="Ryu S."/>
        </authorList>
    </citation>
    <scope>NUCLEOTIDE SEQUENCE</scope>
    <source>
        <strain evidence="5">MADBK_172401_WGS</strain>
        <tissue evidence="5">Digestive gland</tissue>
    </source>
</reference>
<dbReference type="PANTHER" id="PTHR23193:SF46">
    <property type="entry name" value="NUCLEAR PORE COMPLEX PROTEIN NUP214"/>
    <property type="match status" value="1"/>
</dbReference>
<keyword evidence="2" id="KW-0813">Transport</keyword>
<dbReference type="GO" id="GO:0006405">
    <property type="term" value="P:RNA export from nucleus"/>
    <property type="evidence" value="ECO:0007669"/>
    <property type="project" value="TreeGrafter"/>
</dbReference>
<evidence type="ECO:0000256" key="3">
    <source>
        <dbReference type="ARBA" id="ARBA00023242"/>
    </source>
</evidence>
<dbReference type="InterPro" id="IPR026054">
    <property type="entry name" value="Nucleoporin"/>
</dbReference>
<dbReference type="GO" id="GO:0008139">
    <property type="term" value="F:nuclear localization sequence binding"/>
    <property type="evidence" value="ECO:0007669"/>
    <property type="project" value="TreeGrafter"/>
</dbReference>
<dbReference type="EMBL" id="JACEEZ010020705">
    <property type="protein sequence ID" value="KAG0714243.1"/>
    <property type="molecule type" value="Genomic_DNA"/>
</dbReference>
<name>A0A8J5C0F8_CHIOP</name>
<evidence type="ECO:0000259" key="4">
    <source>
        <dbReference type="Pfam" id="PF16755"/>
    </source>
</evidence>
<evidence type="ECO:0000256" key="2">
    <source>
        <dbReference type="ARBA" id="ARBA00022448"/>
    </source>
</evidence>
<dbReference type="GO" id="GO:0017056">
    <property type="term" value="F:structural constituent of nuclear pore"/>
    <property type="evidence" value="ECO:0007669"/>
    <property type="project" value="TreeGrafter"/>
</dbReference>